<name>A0A0C3D0L6_HEBCY</name>
<dbReference type="Proteomes" id="UP000053424">
    <property type="component" value="Unassembled WGS sequence"/>
</dbReference>
<dbReference type="OrthoDB" id="3261928at2759"/>
<feature type="region of interest" description="Disordered" evidence="1">
    <location>
        <begin position="1"/>
        <end position="38"/>
    </location>
</feature>
<protein>
    <submittedName>
        <fullName evidence="2">Uncharacterized protein</fullName>
    </submittedName>
</protein>
<evidence type="ECO:0000313" key="3">
    <source>
        <dbReference type="Proteomes" id="UP000053424"/>
    </source>
</evidence>
<accession>A0A0C3D0L6</accession>
<reference evidence="2 3" key="1">
    <citation type="submission" date="2014-04" db="EMBL/GenBank/DDBJ databases">
        <authorList>
            <consortium name="DOE Joint Genome Institute"/>
            <person name="Kuo A."/>
            <person name="Gay G."/>
            <person name="Dore J."/>
            <person name="Kohler A."/>
            <person name="Nagy L.G."/>
            <person name="Floudas D."/>
            <person name="Copeland A."/>
            <person name="Barry K.W."/>
            <person name="Cichocki N."/>
            <person name="Veneault-Fourrey C."/>
            <person name="LaButti K."/>
            <person name="Lindquist E.A."/>
            <person name="Lipzen A."/>
            <person name="Lundell T."/>
            <person name="Morin E."/>
            <person name="Murat C."/>
            <person name="Sun H."/>
            <person name="Tunlid A."/>
            <person name="Henrissat B."/>
            <person name="Grigoriev I.V."/>
            <person name="Hibbett D.S."/>
            <person name="Martin F."/>
            <person name="Nordberg H.P."/>
            <person name="Cantor M.N."/>
            <person name="Hua S.X."/>
        </authorList>
    </citation>
    <scope>NUCLEOTIDE SEQUENCE [LARGE SCALE GENOMIC DNA]</scope>
    <source>
        <strain evidence="3">h7</strain>
    </source>
</reference>
<evidence type="ECO:0000313" key="2">
    <source>
        <dbReference type="EMBL" id="KIM49626.1"/>
    </source>
</evidence>
<dbReference type="EMBL" id="KN831768">
    <property type="protein sequence ID" value="KIM49626.1"/>
    <property type="molecule type" value="Genomic_DNA"/>
</dbReference>
<evidence type="ECO:0000256" key="1">
    <source>
        <dbReference type="SAM" id="MobiDB-lite"/>
    </source>
</evidence>
<feature type="region of interest" description="Disordered" evidence="1">
    <location>
        <begin position="437"/>
        <end position="518"/>
    </location>
</feature>
<feature type="compositionally biased region" description="Polar residues" evidence="1">
    <location>
        <begin position="469"/>
        <end position="478"/>
    </location>
</feature>
<reference evidence="3" key="2">
    <citation type="submission" date="2015-01" db="EMBL/GenBank/DDBJ databases">
        <title>Evolutionary Origins and Diversification of the Mycorrhizal Mutualists.</title>
        <authorList>
            <consortium name="DOE Joint Genome Institute"/>
            <consortium name="Mycorrhizal Genomics Consortium"/>
            <person name="Kohler A."/>
            <person name="Kuo A."/>
            <person name="Nagy L.G."/>
            <person name="Floudas D."/>
            <person name="Copeland A."/>
            <person name="Barry K.W."/>
            <person name="Cichocki N."/>
            <person name="Veneault-Fourrey C."/>
            <person name="LaButti K."/>
            <person name="Lindquist E.A."/>
            <person name="Lipzen A."/>
            <person name="Lundell T."/>
            <person name="Morin E."/>
            <person name="Murat C."/>
            <person name="Riley R."/>
            <person name="Ohm R."/>
            <person name="Sun H."/>
            <person name="Tunlid A."/>
            <person name="Henrissat B."/>
            <person name="Grigoriev I.V."/>
            <person name="Hibbett D.S."/>
            <person name="Martin F."/>
        </authorList>
    </citation>
    <scope>NUCLEOTIDE SEQUENCE [LARGE SCALE GENOMIC DNA]</scope>
    <source>
        <strain evidence="3">h7</strain>
    </source>
</reference>
<organism evidence="2 3">
    <name type="scientific">Hebeloma cylindrosporum</name>
    <dbReference type="NCBI Taxonomy" id="76867"/>
    <lineage>
        <taxon>Eukaryota</taxon>
        <taxon>Fungi</taxon>
        <taxon>Dikarya</taxon>
        <taxon>Basidiomycota</taxon>
        <taxon>Agaricomycotina</taxon>
        <taxon>Agaricomycetes</taxon>
        <taxon>Agaricomycetidae</taxon>
        <taxon>Agaricales</taxon>
        <taxon>Agaricineae</taxon>
        <taxon>Hymenogastraceae</taxon>
        <taxon>Hebeloma</taxon>
    </lineage>
</organism>
<dbReference type="HOGENOM" id="CLU_042422_0_0_1"/>
<keyword evidence="3" id="KW-1185">Reference proteome</keyword>
<feature type="compositionally biased region" description="Basic and acidic residues" evidence="1">
    <location>
        <begin position="486"/>
        <end position="496"/>
    </location>
</feature>
<feature type="compositionally biased region" description="Polar residues" evidence="1">
    <location>
        <begin position="1"/>
        <end position="22"/>
    </location>
</feature>
<sequence length="607" mass="66289">MSSRPISDQAQNPPFTQSTTETRGGRDGNGTAVVAEPPTAITVQRPSAGWLRNPAWIDGGVNPPRYYYSHEEIEAACHAAGVEPPPRYTAPENTVTPAQLAHDINIALGAPAMSLATQYDILSSRVSPTPIPTNGHYRAVEGMGGVVGSESRVAASDGPPVDGHLVNVTHIFTAAAEPTRPVRNARTPPKKKQTMLGHITLETITRVDFIKAFLTLHSLHTQYAPGIHSGPAFKLSWTGSTGGKGNAPTFMTDENFNIALAAILKKDKKKIQITVEFDTDTMSGYRIQQPIGLSTGPANNEEEELVYGNRIPQVAQFNDAEQVNGRFVLELKKRWPCATHQGEHGEPGHCYITPSGGHLWLNPLRLKMWAAAIASGDVTKHDPPSTEAFDGPRDGRISSIKPRGRSGPNADATAPPVANNDMMALLMASLIPVISGLSRKRSRSESPRRHASTSKQQPPTPKRPCHVFQTPNRNQPELQTPRRLRRDVLTPRRDQPEFPSPKRTHLELQSPAPPPSVPAPGFELRACLRDFAEIEGVDMTQFEIPLRAEDYTPDIIALADESATAAIRTITGATGGRLMRLKIFCKKWQTNYERNISSGSYSTYELE</sequence>
<proteinExistence type="predicted"/>
<feature type="compositionally biased region" description="Basic and acidic residues" evidence="1">
    <location>
        <begin position="378"/>
        <end position="396"/>
    </location>
</feature>
<dbReference type="AlphaFoldDB" id="A0A0C3D0L6"/>
<feature type="region of interest" description="Disordered" evidence="1">
    <location>
        <begin position="377"/>
        <end position="416"/>
    </location>
</feature>
<gene>
    <name evidence="2" type="ORF">M413DRAFT_21807</name>
</gene>